<dbReference type="RefSeq" id="WP_122196416.1">
    <property type="nucleotide sequence ID" value="NZ_JBHSKC010000038.1"/>
</dbReference>
<dbReference type="EMBL" id="RFFG01000041">
    <property type="protein sequence ID" value="RMI41582.1"/>
    <property type="molecule type" value="Genomic_DNA"/>
</dbReference>
<evidence type="ECO:0000256" key="1">
    <source>
        <dbReference type="SAM" id="SignalP"/>
    </source>
</evidence>
<accession>A0A3M2LWJ5</accession>
<dbReference type="AlphaFoldDB" id="A0A3M2LWJ5"/>
<dbReference type="OrthoDB" id="3595952at2"/>
<protein>
    <recommendedName>
        <fullName evidence="4">ABC transporter substrate-binding protein</fullName>
    </recommendedName>
</protein>
<keyword evidence="1" id="KW-0732">Signal</keyword>
<feature type="chain" id="PRO_5018080581" description="ABC transporter substrate-binding protein" evidence="1">
    <location>
        <begin position="36"/>
        <end position="396"/>
    </location>
</feature>
<organism evidence="2 3">
    <name type="scientific">Actinomadura harenae</name>
    <dbReference type="NCBI Taxonomy" id="2483351"/>
    <lineage>
        <taxon>Bacteria</taxon>
        <taxon>Bacillati</taxon>
        <taxon>Actinomycetota</taxon>
        <taxon>Actinomycetes</taxon>
        <taxon>Streptosporangiales</taxon>
        <taxon>Thermomonosporaceae</taxon>
        <taxon>Actinomadura</taxon>
    </lineage>
</organism>
<dbReference type="Proteomes" id="UP000282674">
    <property type="component" value="Unassembled WGS sequence"/>
</dbReference>
<dbReference type="PROSITE" id="PS51257">
    <property type="entry name" value="PROKAR_LIPOPROTEIN"/>
    <property type="match status" value="1"/>
</dbReference>
<proteinExistence type="predicted"/>
<evidence type="ECO:0000313" key="2">
    <source>
        <dbReference type="EMBL" id="RMI41582.1"/>
    </source>
</evidence>
<reference evidence="2 3" key="1">
    <citation type="submission" date="2018-10" db="EMBL/GenBank/DDBJ databases">
        <title>Isolation from soil.</title>
        <authorList>
            <person name="Hu J."/>
        </authorList>
    </citation>
    <scope>NUCLEOTIDE SEQUENCE [LARGE SCALE GENOMIC DNA]</scope>
    <source>
        <strain evidence="2 3">NEAU-Ht49</strain>
    </source>
</reference>
<sequence>MRTRRSTRRRRPAAPLAAGLAAVLLAALTACSDGASDSGQAAPSLPAASGKDDLRGVCPATVTLQMNWYPQAEHGGLYHLLGSSPKVDTSRKTLTAPLTVDGHDTGVTFQIRSGGPVTGFQPVSTLMASDPSITLGVVATDEQVAQAGTHRLQAVFSPMDVNPQIIMWSPQAHPEWKSIADIGRAGATVLYANGVPFMDYLTGSGLLRKSQVDGSYDGSPARFATSGGKVAQQGYVTNEPYAYEHEVTAWHKPVAFQLVHDTGYAIYPESVAFRPADKAKLAPCLKRLVPIFQRSTAEYMRDPASTNAMIVDAVKRFNTTAAYTAEHAAFAHDALAKYGIVRNGANGVLGSFDTSRVAKVIGLLRPLEARNGKAVPAGLAAGDLVTDEFLDPSVHL</sequence>
<evidence type="ECO:0000313" key="3">
    <source>
        <dbReference type="Proteomes" id="UP000282674"/>
    </source>
</evidence>
<evidence type="ECO:0008006" key="4">
    <source>
        <dbReference type="Google" id="ProtNLM"/>
    </source>
</evidence>
<gene>
    <name evidence="2" type="ORF">EBO15_22540</name>
</gene>
<feature type="signal peptide" evidence="1">
    <location>
        <begin position="1"/>
        <end position="35"/>
    </location>
</feature>
<comment type="caution">
    <text evidence="2">The sequence shown here is derived from an EMBL/GenBank/DDBJ whole genome shotgun (WGS) entry which is preliminary data.</text>
</comment>
<keyword evidence="3" id="KW-1185">Reference proteome</keyword>
<name>A0A3M2LWJ5_9ACTN</name>